<keyword evidence="15" id="KW-1185">Reference proteome</keyword>
<dbReference type="GO" id="GO:0016020">
    <property type="term" value="C:membrane"/>
    <property type="evidence" value="ECO:0007669"/>
    <property type="project" value="UniProtKB-SubCell"/>
</dbReference>
<keyword evidence="3 12" id="KW-0813">Transport</keyword>
<keyword evidence="11 12" id="KW-0407">Ion channel</keyword>
<evidence type="ECO:0000256" key="10">
    <source>
        <dbReference type="ARBA" id="ARBA00023201"/>
    </source>
</evidence>
<evidence type="ECO:0000313" key="15">
    <source>
        <dbReference type="Proteomes" id="UP001054945"/>
    </source>
</evidence>
<dbReference type="AlphaFoldDB" id="A0AAV4SY78"/>
<reference evidence="14 15" key="1">
    <citation type="submission" date="2021-06" db="EMBL/GenBank/DDBJ databases">
        <title>Caerostris extrusa draft genome.</title>
        <authorList>
            <person name="Kono N."/>
            <person name="Arakawa K."/>
        </authorList>
    </citation>
    <scope>NUCLEOTIDE SEQUENCE [LARGE SCALE GENOMIC DNA]</scope>
</reference>
<evidence type="ECO:0000256" key="5">
    <source>
        <dbReference type="ARBA" id="ARBA00022692"/>
    </source>
</evidence>
<sequence>MAEEIYRENVWNSVSTQCEYIHEPSRDKTEKQIICFKSRKAWKFFKYIVFVLCTSCLIYQSVEFCAHYYTYPDAINFAVKSKIFTLPAVTVCDKNSKAETVIVTDEEYATFIKSASLQTSTLMMKKNQTLKIFCLLWGKGDRIFHYTLRMLREEEFHPWDLPQAFIAVHSPYVPSNPIADGSSMELGYEYELYVRLMCKELCTLKFSRDCFDCDRGLTMFRDHDKWCKEESNGLLVSVLYLRTESTCWFEAGSTRWLEGFRLVSKFEVPPTRKAKEENRNKISIRVYVKDPEIFVQSHTPLYGNWELFSYIGGLMGCWLGISRVDVRGHPRIQLPESSAVHQELQKKSRYYQMAALLVLQNGVSIKAVSIQKLPTETVQEPELGIGNHYQNASADIKSNCGGNGTCLFEKW</sequence>
<protein>
    <submittedName>
        <fullName evidence="14">Uncharacterized protein</fullName>
    </submittedName>
</protein>
<organism evidence="14 15">
    <name type="scientific">Caerostris extrusa</name>
    <name type="common">Bark spider</name>
    <name type="synonym">Caerostris bankana</name>
    <dbReference type="NCBI Taxonomy" id="172846"/>
    <lineage>
        <taxon>Eukaryota</taxon>
        <taxon>Metazoa</taxon>
        <taxon>Ecdysozoa</taxon>
        <taxon>Arthropoda</taxon>
        <taxon>Chelicerata</taxon>
        <taxon>Arachnida</taxon>
        <taxon>Araneae</taxon>
        <taxon>Araneomorphae</taxon>
        <taxon>Entelegynae</taxon>
        <taxon>Araneoidea</taxon>
        <taxon>Araneidae</taxon>
        <taxon>Caerostris</taxon>
    </lineage>
</organism>
<keyword evidence="5 12" id="KW-0812">Transmembrane</keyword>
<name>A0AAV4SY78_CAEEX</name>
<evidence type="ECO:0000256" key="4">
    <source>
        <dbReference type="ARBA" id="ARBA00022461"/>
    </source>
</evidence>
<dbReference type="Gene3D" id="1.10.287.770">
    <property type="entry name" value="YojJ-like"/>
    <property type="match status" value="1"/>
</dbReference>
<feature type="transmembrane region" description="Helical" evidence="13">
    <location>
        <begin position="44"/>
        <end position="62"/>
    </location>
</feature>
<dbReference type="InterPro" id="IPR001873">
    <property type="entry name" value="ENaC"/>
</dbReference>
<gene>
    <name evidence="14" type="primary">AVEN_62398_1</name>
    <name evidence="14" type="ORF">CEXT_254451</name>
</gene>
<comment type="similarity">
    <text evidence="2 12">Belongs to the amiloride-sensitive sodium channel (TC 1.A.6) family.</text>
</comment>
<evidence type="ECO:0000313" key="14">
    <source>
        <dbReference type="EMBL" id="GIY38347.1"/>
    </source>
</evidence>
<evidence type="ECO:0000256" key="1">
    <source>
        <dbReference type="ARBA" id="ARBA00004141"/>
    </source>
</evidence>
<proteinExistence type="inferred from homology"/>
<evidence type="ECO:0000256" key="9">
    <source>
        <dbReference type="ARBA" id="ARBA00023136"/>
    </source>
</evidence>
<keyword evidence="9 13" id="KW-0472">Membrane</keyword>
<evidence type="ECO:0000256" key="2">
    <source>
        <dbReference type="ARBA" id="ARBA00007193"/>
    </source>
</evidence>
<dbReference type="EMBL" id="BPLR01010292">
    <property type="protein sequence ID" value="GIY38347.1"/>
    <property type="molecule type" value="Genomic_DNA"/>
</dbReference>
<evidence type="ECO:0000256" key="12">
    <source>
        <dbReference type="RuleBase" id="RU000679"/>
    </source>
</evidence>
<comment type="subcellular location">
    <subcellularLocation>
        <location evidence="1">Membrane</location>
        <topology evidence="1">Multi-pass membrane protein</topology>
    </subcellularLocation>
</comment>
<dbReference type="Proteomes" id="UP001054945">
    <property type="component" value="Unassembled WGS sequence"/>
</dbReference>
<evidence type="ECO:0000256" key="6">
    <source>
        <dbReference type="ARBA" id="ARBA00022989"/>
    </source>
</evidence>
<evidence type="ECO:0000256" key="3">
    <source>
        <dbReference type="ARBA" id="ARBA00022448"/>
    </source>
</evidence>
<keyword evidence="7" id="KW-0915">Sodium</keyword>
<evidence type="ECO:0000256" key="13">
    <source>
        <dbReference type="SAM" id="Phobius"/>
    </source>
</evidence>
<dbReference type="GO" id="GO:0005272">
    <property type="term" value="F:sodium channel activity"/>
    <property type="evidence" value="ECO:0007669"/>
    <property type="project" value="UniProtKB-KW"/>
</dbReference>
<dbReference type="Pfam" id="PF00858">
    <property type="entry name" value="ASC"/>
    <property type="match status" value="2"/>
</dbReference>
<keyword evidence="4 12" id="KW-0894">Sodium channel</keyword>
<evidence type="ECO:0000256" key="8">
    <source>
        <dbReference type="ARBA" id="ARBA00023065"/>
    </source>
</evidence>
<evidence type="ECO:0000256" key="7">
    <source>
        <dbReference type="ARBA" id="ARBA00023053"/>
    </source>
</evidence>
<comment type="caution">
    <text evidence="14">The sequence shown here is derived from an EMBL/GenBank/DDBJ whole genome shotgun (WGS) entry which is preliminary data.</text>
</comment>
<evidence type="ECO:0000256" key="11">
    <source>
        <dbReference type="ARBA" id="ARBA00023303"/>
    </source>
</evidence>
<accession>A0AAV4SY78</accession>
<keyword evidence="8 12" id="KW-0406">Ion transport</keyword>
<keyword evidence="6 13" id="KW-1133">Transmembrane helix</keyword>
<keyword evidence="10 12" id="KW-0739">Sodium transport</keyword>